<dbReference type="EMBL" id="FOUY01000041">
    <property type="protein sequence ID" value="SFO27759.1"/>
    <property type="molecule type" value="Genomic_DNA"/>
</dbReference>
<evidence type="ECO:0000256" key="1">
    <source>
        <dbReference type="SAM" id="SignalP"/>
    </source>
</evidence>
<accession>A0A1I5FVT6</accession>
<dbReference type="PANTHER" id="PTHR48098:SF1">
    <property type="entry name" value="DIACYLGLYCEROL ACYLTRANSFERASE_MYCOLYLTRANSFERASE AG85A"/>
    <property type="match status" value="1"/>
</dbReference>
<dbReference type="OrthoDB" id="3670437at2"/>
<evidence type="ECO:0000313" key="3">
    <source>
        <dbReference type="Proteomes" id="UP000199614"/>
    </source>
</evidence>
<dbReference type="AlphaFoldDB" id="A0A1I5FVT6"/>
<evidence type="ECO:0000313" key="2">
    <source>
        <dbReference type="EMBL" id="SFO27759.1"/>
    </source>
</evidence>
<dbReference type="RefSeq" id="WP_093352461.1">
    <property type="nucleotide sequence ID" value="NZ_FOUY01000041.1"/>
</dbReference>
<dbReference type="InterPro" id="IPR000801">
    <property type="entry name" value="Esterase-like"/>
</dbReference>
<protein>
    <submittedName>
        <fullName evidence="2">Putative esterase</fullName>
    </submittedName>
</protein>
<sequence length="515" mass="54967">MRKRLMGIVSAVVAGSAVLITTGAHALAAEPAAPPAPSAERIDALPAPFADWNVSLSPKVDEPGALLLSYDSPALGQRSDNTVYLPTSYSETGAKSPTLYYLHGTVVSALDNPVTDPVAAQESLLEMVGSGGGDKQTKLQGFAEQRDQAQFVVVAPDTNAQNSWCESCLWIDGQRDLLPEAPPVTAKTVPAETVLYQELIPLTEQVLNVRTDRGGRGISGFSMGAVGALIQAFRHPDRFAYTAAISGPYDFVDDTFWRNWVDVVGYMRDQGYGVSVTDLPRWRNFNPADLVGNFAGSGSPLMISAGDVCAPPTDAAGAEDCADDPALRNPAASLIESQMRRNNDEHIADIANAGVEAKQVRYSGIHGAYNHRIYPEVIVPGANAAFAAEPVTTDSFGYRTQDRTFSVWGYDVAAEHTDTQFLALENARHDGHAFSLRGTGVVDALTPASFTAGQTYRVSYSSAAGQNRTEDLTADPQGRLRLDVDLDDPAYATKADALALFGHAPGYARIEVTQA</sequence>
<feature type="chain" id="PRO_5011510490" evidence="1">
    <location>
        <begin position="29"/>
        <end position="515"/>
    </location>
</feature>
<dbReference type="GO" id="GO:0016747">
    <property type="term" value="F:acyltransferase activity, transferring groups other than amino-acyl groups"/>
    <property type="evidence" value="ECO:0007669"/>
    <property type="project" value="TreeGrafter"/>
</dbReference>
<keyword evidence="1" id="KW-0732">Signal</keyword>
<feature type="signal peptide" evidence="1">
    <location>
        <begin position="1"/>
        <end position="28"/>
    </location>
</feature>
<reference evidence="2 3" key="1">
    <citation type="submission" date="2016-10" db="EMBL/GenBank/DDBJ databases">
        <authorList>
            <person name="de Groot N.N."/>
        </authorList>
    </citation>
    <scope>NUCLEOTIDE SEQUENCE [LARGE SCALE GENOMIC DNA]</scope>
    <source>
        <strain evidence="2 3">CGMCC 4.1877</strain>
    </source>
</reference>
<dbReference type="InterPro" id="IPR029058">
    <property type="entry name" value="AB_hydrolase_fold"/>
</dbReference>
<gene>
    <name evidence="2" type="ORF">SAMN05216207_10415</name>
</gene>
<keyword evidence="3" id="KW-1185">Reference proteome</keyword>
<dbReference type="InterPro" id="IPR050583">
    <property type="entry name" value="Mycobacterial_A85_antigen"/>
</dbReference>
<dbReference type="STRING" id="260086.SAMN05216207_10415"/>
<dbReference type="PANTHER" id="PTHR48098">
    <property type="entry name" value="ENTEROCHELIN ESTERASE-RELATED"/>
    <property type="match status" value="1"/>
</dbReference>
<organism evidence="2 3">
    <name type="scientific">Pseudonocardia ammonioxydans</name>
    <dbReference type="NCBI Taxonomy" id="260086"/>
    <lineage>
        <taxon>Bacteria</taxon>
        <taxon>Bacillati</taxon>
        <taxon>Actinomycetota</taxon>
        <taxon>Actinomycetes</taxon>
        <taxon>Pseudonocardiales</taxon>
        <taxon>Pseudonocardiaceae</taxon>
        <taxon>Pseudonocardia</taxon>
    </lineage>
</organism>
<proteinExistence type="predicted"/>
<dbReference type="Pfam" id="PF00756">
    <property type="entry name" value="Esterase"/>
    <property type="match status" value="1"/>
</dbReference>
<name>A0A1I5FVT6_PSUAM</name>
<dbReference type="SUPFAM" id="SSF53474">
    <property type="entry name" value="alpha/beta-Hydrolases"/>
    <property type="match status" value="1"/>
</dbReference>
<dbReference type="Proteomes" id="UP000199614">
    <property type="component" value="Unassembled WGS sequence"/>
</dbReference>
<dbReference type="Gene3D" id="3.40.50.1820">
    <property type="entry name" value="alpha/beta hydrolase"/>
    <property type="match status" value="1"/>
</dbReference>